<proteinExistence type="predicted"/>
<dbReference type="EMBL" id="CVRI01000022">
    <property type="protein sequence ID" value="CRK92063.1"/>
    <property type="molecule type" value="Genomic_DNA"/>
</dbReference>
<accession>A0A1J1HVG0</accession>
<protein>
    <submittedName>
        <fullName evidence="1">CLUMA_CG005643, isoform A</fullName>
    </submittedName>
</protein>
<keyword evidence="2" id="KW-1185">Reference proteome</keyword>
<organism evidence="1 2">
    <name type="scientific">Clunio marinus</name>
    <dbReference type="NCBI Taxonomy" id="568069"/>
    <lineage>
        <taxon>Eukaryota</taxon>
        <taxon>Metazoa</taxon>
        <taxon>Ecdysozoa</taxon>
        <taxon>Arthropoda</taxon>
        <taxon>Hexapoda</taxon>
        <taxon>Insecta</taxon>
        <taxon>Pterygota</taxon>
        <taxon>Neoptera</taxon>
        <taxon>Endopterygota</taxon>
        <taxon>Diptera</taxon>
        <taxon>Nematocera</taxon>
        <taxon>Chironomoidea</taxon>
        <taxon>Chironomidae</taxon>
        <taxon>Clunio</taxon>
    </lineage>
</organism>
<gene>
    <name evidence="1" type="ORF">CLUMA_CG005643</name>
</gene>
<reference evidence="1 2" key="1">
    <citation type="submission" date="2015-04" db="EMBL/GenBank/DDBJ databases">
        <authorList>
            <person name="Syromyatnikov M.Y."/>
            <person name="Popov V.N."/>
        </authorList>
    </citation>
    <scope>NUCLEOTIDE SEQUENCE [LARGE SCALE GENOMIC DNA]</scope>
</reference>
<evidence type="ECO:0000313" key="1">
    <source>
        <dbReference type="EMBL" id="CRK92063.1"/>
    </source>
</evidence>
<name>A0A1J1HVG0_9DIPT</name>
<dbReference type="AlphaFoldDB" id="A0A1J1HVG0"/>
<sequence length="92" mass="10934">MSYFMRHSLAIPHHSMKIGISTISRDLILFSKARGNQWKTSTKALSSPQNDGKKVRWKMFSMLKIKRNFSYIQQLKIHVENRTEIFMAYVLW</sequence>
<dbReference type="Proteomes" id="UP000183832">
    <property type="component" value="Unassembled WGS sequence"/>
</dbReference>
<evidence type="ECO:0000313" key="2">
    <source>
        <dbReference type="Proteomes" id="UP000183832"/>
    </source>
</evidence>